<dbReference type="GO" id="GO:0032541">
    <property type="term" value="C:cortical endoplasmic reticulum"/>
    <property type="evidence" value="ECO:0007669"/>
    <property type="project" value="TreeGrafter"/>
</dbReference>
<feature type="compositionally biased region" description="Polar residues" evidence="6">
    <location>
        <begin position="344"/>
        <end position="354"/>
    </location>
</feature>
<feature type="compositionally biased region" description="Polar residues" evidence="6">
    <location>
        <begin position="449"/>
        <end position="463"/>
    </location>
</feature>
<protein>
    <submittedName>
        <fullName evidence="8">GRAM domain protein</fullName>
    </submittedName>
</protein>
<dbReference type="Pfam" id="PF02893">
    <property type="entry name" value="GRAM"/>
    <property type="match status" value="1"/>
</dbReference>
<comment type="similarity">
    <text evidence="2">Belongs to the YSP2 family.</text>
</comment>
<keyword evidence="5" id="KW-0472">Membrane</keyword>
<dbReference type="GO" id="GO:0005886">
    <property type="term" value="C:plasma membrane"/>
    <property type="evidence" value="ECO:0007669"/>
    <property type="project" value="TreeGrafter"/>
</dbReference>
<accession>A0A0F4YT29</accession>
<feature type="compositionally biased region" description="Acidic residues" evidence="6">
    <location>
        <begin position="1297"/>
        <end position="1306"/>
    </location>
</feature>
<dbReference type="GO" id="GO:0005739">
    <property type="term" value="C:mitochondrion"/>
    <property type="evidence" value="ECO:0007669"/>
    <property type="project" value="TreeGrafter"/>
</dbReference>
<feature type="compositionally biased region" description="Acidic residues" evidence="6">
    <location>
        <begin position="806"/>
        <end position="827"/>
    </location>
</feature>
<dbReference type="InterPro" id="IPR004182">
    <property type="entry name" value="GRAM"/>
</dbReference>
<feature type="compositionally biased region" description="Polar residues" evidence="6">
    <location>
        <begin position="166"/>
        <end position="178"/>
    </location>
</feature>
<feature type="compositionally biased region" description="Polar residues" evidence="6">
    <location>
        <begin position="385"/>
        <end position="421"/>
    </location>
</feature>
<dbReference type="InterPro" id="IPR011993">
    <property type="entry name" value="PH-like_dom_sf"/>
</dbReference>
<evidence type="ECO:0000256" key="5">
    <source>
        <dbReference type="ARBA" id="ARBA00023136"/>
    </source>
</evidence>
<dbReference type="STRING" id="1408163.A0A0F4YT29"/>
<sequence length="1306" mass="138820">MDGVQESSSNPSPAGGFKKVFSRSNRSLTTPSQDFESLTSSSRSNGRSSVDSTPEVPRPKTSSGDLGPEDATKRITKLLANRRKKKNNNNNKLTASTASADSSSQLSADGGASPSPEDAPASESSANGSVNAQEHSGDSVNLLMDDSEPDQTPALVSSDSHAEHMTGSSPLITTTTVDITEEAATDIDAKSPSRRHSDSAPEAFPGFLGTTATASGPPLPDNSKKRGVSPARRLKDALTSSQDKKSPGVSPDRRSSQSSGSHRRSLLGSRRNSLAESRATKRADSPPPPLPKPLKVVTTPTKADEKPAPRSLRTPPATSVPTVVTTTVTPPTPTEPRSAALNKVFTSDLTSSPESIKGKVSDNLPPGTVVSPSGNMISHRRARSASATGNTPSKLSQATTISPTTEESRASGSRMPSASQSGFFSSVFSAAQNAASTISSSLGAPAKNRSVTQPSDMGKQSTDGAADGQPGASSSQPESDNGDEQKKELAVNTLGSGDLNFSHLNIDAPASGVVTTKDGVVITKPDLSVESRISSVAARRDEMSARIEDMRAARAVSMAYEKSSDRSATPPVSGMEDGGADARSSGAPLSKEPSGEQTPNGSVFEGETGGNMKRTGSVRSRLAKRRHRGSSGATGSTIGAIGMSAMSLGMPGANTSVPRLTGFAVASKKRNRDFHQLFRSVPEDDFLIEDYSCALQREIILAGRIYISEGHICFSSNILGWVTTLVISFDEIVAIEKENTAMVFPNAIAIQTLHARHTFRSLLSREATYDLMVNIWKINHPSLKSYVNGVRIDNGLGDKTEKADESDAASDGADEDDEIYDEDEDNDGMGSVEDAGEGSLVGSETAESVKPLSRKTSALTGNGLGAASASTPALPSTADARNGDKNGTAGGDANNDFPGPATHPPTELNDPAGRYDKVVKDDIIPAPLGKVYNMVFGPASGAFMTKFLVEEQKSTELQFEDDKKGLNNENKTRQYSYIKPLNGSIGPKQTKCISTETLDFFDLEKAVLVTLATQTPDVPSGNVFCVKTKYLFTWAAGNQTRFFMSCAIEWSGKSWLKGPIEKGAIEGQTSFGNDLVKALKAAVAPRSRTDGAKGGKAGKGRRKKGGAATSGETAAAAAAAASAALEASKREAQSWGVLEPLREPLGPIVSVLKPLWSAHVALGIIGLLLFTIYSRGPAPSSTMSPEIGYRGLTMPQRLAAYEEMWWREETELWNWLEERVGMDGYSFPVADQRHESQARQRQRRQRLRSKDLAARLNEARMSEREVDQAIRVTRERLDVLEEIVNKRKSQRQMAETETSDTEEEQK</sequence>
<evidence type="ECO:0000313" key="9">
    <source>
        <dbReference type="Proteomes" id="UP000053958"/>
    </source>
</evidence>
<evidence type="ECO:0000256" key="3">
    <source>
        <dbReference type="ARBA" id="ARBA00022692"/>
    </source>
</evidence>
<feature type="region of interest" description="Disordered" evidence="6">
    <location>
        <begin position="797"/>
        <end position="913"/>
    </location>
</feature>
<dbReference type="Gene3D" id="2.30.29.30">
    <property type="entry name" value="Pleckstrin-homology domain (PH domain)/Phosphotyrosine-binding domain (PTB)"/>
    <property type="match status" value="1"/>
</dbReference>
<dbReference type="GO" id="GO:0140268">
    <property type="term" value="C:endoplasmic reticulum-plasma membrane contact site"/>
    <property type="evidence" value="ECO:0007669"/>
    <property type="project" value="TreeGrafter"/>
</dbReference>
<dbReference type="GO" id="GO:0120015">
    <property type="term" value="F:sterol transfer activity"/>
    <property type="evidence" value="ECO:0007669"/>
    <property type="project" value="TreeGrafter"/>
</dbReference>
<feature type="region of interest" description="Disordered" evidence="6">
    <location>
        <begin position="1"/>
        <end position="421"/>
    </location>
</feature>
<dbReference type="GO" id="GO:0032366">
    <property type="term" value="P:intracellular sterol transport"/>
    <property type="evidence" value="ECO:0007669"/>
    <property type="project" value="TreeGrafter"/>
</dbReference>
<dbReference type="OrthoDB" id="2162691at2759"/>
<keyword evidence="3" id="KW-0812">Transmembrane</keyword>
<feature type="compositionally biased region" description="Low complexity" evidence="6">
    <location>
        <begin position="37"/>
        <end position="52"/>
    </location>
</feature>
<keyword evidence="9" id="KW-1185">Reference proteome</keyword>
<dbReference type="PANTHER" id="PTHR23319">
    <property type="entry name" value="GRAM DOMAIN CONTAINING 1B, ISOFORM E"/>
    <property type="match status" value="1"/>
</dbReference>
<evidence type="ECO:0000259" key="7">
    <source>
        <dbReference type="PROSITE" id="PS51778"/>
    </source>
</evidence>
<dbReference type="GO" id="GO:0032934">
    <property type="term" value="F:sterol binding"/>
    <property type="evidence" value="ECO:0007669"/>
    <property type="project" value="TreeGrafter"/>
</dbReference>
<feature type="region of interest" description="Disordered" evidence="6">
    <location>
        <begin position="1285"/>
        <end position="1306"/>
    </location>
</feature>
<evidence type="ECO:0000256" key="6">
    <source>
        <dbReference type="SAM" id="MobiDB-lite"/>
    </source>
</evidence>
<feature type="compositionally biased region" description="Low complexity" evidence="6">
    <location>
        <begin position="88"/>
        <end position="126"/>
    </location>
</feature>
<dbReference type="InterPro" id="IPR031968">
    <property type="entry name" value="VASt"/>
</dbReference>
<keyword evidence="4" id="KW-1133">Transmembrane helix</keyword>
<dbReference type="EMBL" id="LASV01000185">
    <property type="protein sequence ID" value="KKA21442.1"/>
    <property type="molecule type" value="Genomic_DNA"/>
</dbReference>
<feature type="compositionally biased region" description="Low complexity" evidence="6">
    <location>
        <begin position="314"/>
        <end position="329"/>
    </location>
</feature>
<dbReference type="GO" id="GO:0005789">
    <property type="term" value="C:endoplasmic reticulum membrane"/>
    <property type="evidence" value="ECO:0007669"/>
    <property type="project" value="TreeGrafter"/>
</dbReference>
<dbReference type="SMART" id="SM00568">
    <property type="entry name" value="GRAM"/>
    <property type="match status" value="1"/>
</dbReference>
<feature type="compositionally biased region" description="Polar residues" evidence="6">
    <location>
        <begin position="22"/>
        <end position="36"/>
    </location>
</feature>
<feature type="compositionally biased region" description="Basic residues" evidence="6">
    <location>
        <begin position="1096"/>
        <end position="1105"/>
    </location>
</feature>
<dbReference type="GeneID" id="25316911"/>
<feature type="compositionally biased region" description="Basic and acidic residues" evidence="6">
    <location>
        <begin position="242"/>
        <end position="255"/>
    </location>
</feature>
<evidence type="ECO:0000313" key="8">
    <source>
        <dbReference type="EMBL" id="KKA21442.1"/>
    </source>
</evidence>
<gene>
    <name evidence="8" type="ORF">T310_4563</name>
</gene>
<proteinExistence type="inferred from homology"/>
<feature type="region of interest" description="Disordered" evidence="6">
    <location>
        <begin position="1086"/>
        <end position="1111"/>
    </location>
</feature>
<dbReference type="CDD" id="cd13220">
    <property type="entry name" value="PH-GRAM_GRAMDC"/>
    <property type="match status" value="1"/>
</dbReference>
<dbReference type="PANTHER" id="PTHR23319:SF4">
    <property type="entry name" value="GRAM DOMAIN CONTAINING 1B, ISOFORM E"/>
    <property type="match status" value="1"/>
</dbReference>
<feature type="compositionally biased region" description="Low complexity" evidence="6">
    <location>
        <begin position="256"/>
        <end position="274"/>
    </location>
</feature>
<evidence type="ECO:0000256" key="1">
    <source>
        <dbReference type="ARBA" id="ARBA00004167"/>
    </source>
</evidence>
<feature type="compositionally biased region" description="Basic residues" evidence="6">
    <location>
        <begin position="74"/>
        <end position="87"/>
    </location>
</feature>
<comment type="subcellular location">
    <subcellularLocation>
        <location evidence="1">Membrane</location>
        <topology evidence="1">Single-pass membrane protein</topology>
    </subcellularLocation>
</comment>
<feature type="region of interest" description="Disordered" evidence="6">
    <location>
        <begin position="435"/>
        <end position="502"/>
    </location>
</feature>
<feature type="domain" description="VASt" evidence="7">
    <location>
        <begin position="915"/>
        <end position="1087"/>
    </location>
</feature>
<dbReference type="Pfam" id="PF16016">
    <property type="entry name" value="VASt"/>
    <property type="match status" value="1"/>
</dbReference>
<dbReference type="Proteomes" id="UP000053958">
    <property type="component" value="Unassembled WGS sequence"/>
</dbReference>
<evidence type="ECO:0000256" key="4">
    <source>
        <dbReference type="ARBA" id="ARBA00022989"/>
    </source>
</evidence>
<feature type="region of interest" description="Disordered" evidence="6">
    <location>
        <begin position="559"/>
        <end position="637"/>
    </location>
</feature>
<feature type="compositionally biased region" description="Low complexity" evidence="6">
    <location>
        <begin position="865"/>
        <end position="878"/>
    </location>
</feature>
<feature type="compositionally biased region" description="Basic and acidic residues" evidence="6">
    <location>
        <begin position="187"/>
        <end position="199"/>
    </location>
</feature>
<evidence type="ECO:0000256" key="2">
    <source>
        <dbReference type="ARBA" id="ARBA00006582"/>
    </source>
</evidence>
<comment type="caution">
    <text evidence="8">The sequence shown here is derived from an EMBL/GenBank/DDBJ whole genome shotgun (WGS) entry which is preliminary data.</text>
</comment>
<reference evidence="8 9" key="1">
    <citation type="submission" date="2015-04" db="EMBL/GenBank/DDBJ databases">
        <authorList>
            <person name="Heijne W.H."/>
            <person name="Fedorova N.D."/>
            <person name="Nierman W.C."/>
            <person name="Vollebregt A.W."/>
            <person name="Zhao Z."/>
            <person name="Wu L."/>
            <person name="Kumar M."/>
            <person name="Stam H."/>
            <person name="van den Berg M.A."/>
            <person name="Pel H.J."/>
        </authorList>
    </citation>
    <scope>NUCLEOTIDE SEQUENCE [LARGE SCALE GENOMIC DNA]</scope>
    <source>
        <strain evidence="8 9">CBS 393.64</strain>
    </source>
</reference>
<organism evidence="8 9">
    <name type="scientific">Rasamsonia emersonii (strain ATCC 16479 / CBS 393.64 / IMI 116815)</name>
    <dbReference type="NCBI Taxonomy" id="1408163"/>
    <lineage>
        <taxon>Eukaryota</taxon>
        <taxon>Fungi</taxon>
        <taxon>Dikarya</taxon>
        <taxon>Ascomycota</taxon>
        <taxon>Pezizomycotina</taxon>
        <taxon>Eurotiomycetes</taxon>
        <taxon>Eurotiomycetidae</taxon>
        <taxon>Eurotiales</taxon>
        <taxon>Trichocomaceae</taxon>
        <taxon>Rasamsonia</taxon>
    </lineage>
</organism>
<name>A0A0F4YT29_RASE3</name>
<feature type="compositionally biased region" description="Polar residues" evidence="6">
    <location>
        <begin position="1"/>
        <end position="12"/>
    </location>
</feature>
<dbReference type="RefSeq" id="XP_013328054.1">
    <property type="nucleotide sequence ID" value="XM_013472600.1"/>
</dbReference>
<dbReference type="PROSITE" id="PS51778">
    <property type="entry name" value="VAST"/>
    <property type="match status" value="1"/>
</dbReference>
<dbReference type="InterPro" id="IPR051482">
    <property type="entry name" value="Cholesterol_transport"/>
</dbReference>